<dbReference type="GO" id="GO:0004842">
    <property type="term" value="F:ubiquitin-protein transferase activity"/>
    <property type="evidence" value="ECO:0007669"/>
    <property type="project" value="TreeGrafter"/>
</dbReference>
<dbReference type="HOGENOM" id="CLU_000134_18_9_1"/>
<evidence type="ECO:0000313" key="5">
    <source>
        <dbReference type="EnsemblMetazoa" id="CapteP77397"/>
    </source>
</evidence>
<dbReference type="InterPro" id="IPR002110">
    <property type="entry name" value="Ankyrin_rpt"/>
</dbReference>
<dbReference type="Pfam" id="PF12796">
    <property type="entry name" value="Ank_2"/>
    <property type="match status" value="1"/>
</dbReference>
<feature type="repeat" description="ANK" evidence="3">
    <location>
        <begin position="19"/>
        <end position="51"/>
    </location>
</feature>
<feature type="repeat" description="ANK" evidence="3">
    <location>
        <begin position="83"/>
        <end position="118"/>
    </location>
</feature>
<dbReference type="GO" id="GO:0031436">
    <property type="term" value="C:BRCA1-BARD1 complex"/>
    <property type="evidence" value="ECO:0007669"/>
    <property type="project" value="TreeGrafter"/>
</dbReference>
<keyword evidence="2 3" id="KW-0040">ANK repeat</keyword>
<dbReference type="EnsemblMetazoa" id="CapteT77397">
    <property type="protein sequence ID" value="CapteP77397"/>
    <property type="gene ID" value="CapteG77397"/>
</dbReference>
<organism evidence="4">
    <name type="scientific">Capitella teleta</name>
    <name type="common">Polychaete worm</name>
    <dbReference type="NCBI Taxonomy" id="283909"/>
    <lineage>
        <taxon>Eukaryota</taxon>
        <taxon>Metazoa</taxon>
        <taxon>Spiralia</taxon>
        <taxon>Lophotrochozoa</taxon>
        <taxon>Annelida</taxon>
        <taxon>Polychaeta</taxon>
        <taxon>Sedentaria</taxon>
        <taxon>Scolecida</taxon>
        <taxon>Capitellidae</taxon>
        <taxon>Capitella</taxon>
    </lineage>
</organism>
<protein>
    <submittedName>
        <fullName evidence="4 5">Uncharacterized protein</fullName>
    </submittedName>
</protein>
<dbReference type="GO" id="GO:0085020">
    <property type="term" value="P:protein K6-linked ubiquitination"/>
    <property type="evidence" value="ECO:0007669"/>
    <property type="project" value="TreeGrafter"/>
</dbReference>
<gene>
    <name evidence="4" type="ORF">CAPTEDRAFT_77397</name>
</gene>
<dbReference type="OMA" id="TWATHAG"/>
<feature type="repeat" description="ANK" evidence="3">
    <location>
        <begin position="1"/>
        <end position="18"/>
    </location>
</feature>
<dbReference type="PRINTS" id="PR01415">
    <property type="entry name" value="ANKYRIN"/>
</dbReference>
<proteinExistence type="predicted"/>
<reference evidence="4 6" key="2">
    <citation type="journal article" date="2013" name="Nature">
        <title>Insights into bilaterian evolution from three spiralian genomes.</title>
        <authorList>
            <person name="Simakov O."/>
            <person name="Marletaz F."/>
            <person name="Cho S.J."/>
            <person name="Edsinger-Gonzales E."/>
            <person name="Havlak P."/>
            <person name="Hellsten U."/>
            <person name="Kuo D.H."/>
            <person name="Larsson T."/>
            <person name="Lv J."/>
            <person name="Arendt D."/>
            <person name="Savage R."/>
            <person name="Osoegawa K."/>
            <person name="de Jong P."/>
            <person name="Grimwood J."/>
            <person name="Chapman J.A."/>
            <person name="Shapiro H."/>
            <person name="Aerts A."/>
            <person name="Otillar R.P."/>
            <person name="Terry A.Y."/>
            <person name="Boore J.L."/>
            <person name="Grigoriev I.V."/>
            <person name="Lindberg D.R."/>
            <person name="Seaver E.C."/>
            <person name="Weisblat D.A."/>
            <person name="Putnam N.H."/>
            <person name="Rokhsar D.S."/>
        </authorList>
    </citation>
    <scope>NUCLEOTIDE SEQUENCE</scope>
    <source>
        <strain evidence="4 6">I ESC-2004</strain>
    </source>
</reference>
<dbReference type="Proteomes" id="UP000014760">
    <property type="component" value="Unassembled WGS sequence"/>
</dbReference>
<dbReference type="PANTHER" id="PTHR24171">
    <property type="entry name" value="ANKYRIN REPEAT DOMAIN-CONTAINING PROTEIN 39-RELATED"/>
    <property type="match status" value="1"/>
</dbReference>
<evidence type="ECO:0000256" key="3">
    <source>
        <dbReference type="PROSITE-ProRule" id="PRU00023"/>
    </source>
</evidence>
<dbReference type="SUPFAM" id="SSF48403">
    <property type="entry name" value="Ankyrin repeat"/>
    <property type="match status" value="1"/>
</dbReference>
<reference evidence="5" key="3">
    <citation type="submission" date="2015-06" db="UniProtKB">
        <authorList>
            <consortium name="EnsemblMetazoa"/>
        </authorList>
    </citation>
    <scope>IDENTIFICATION</scope>
</reference>
<keyword evidence="1" id="KW-0677">Repeat</keyword>
<evidence type="ECO:0000313" key="6">
    <source>
        <dbReference type="Proteomes" id="UP000014760"/>
    </source>
</evidence>
<dbReference type="PROSITE" id="PS50088">
    <property type="entry name" value="ANK_REPEAT"/>
    <property type="match status" value="4"/>
</dbReference>
<dbReference type="PROSITE" id="PS50297">
    <property type="entry name" value="ANK_REP_REGION"/>
    <property type="match status" value="3"/>
</dbReference>
<feature type="non-terminal residue" evidence="4">
    <location>
        <position position="1"/>
    </location>
</feature>
<dbReference type="GO" id="GO:0070531">
    <property type="term" value="C:BRCA1-A complex"/>
    <property type="evidence" value="ECO:0007669"/>
    <property type="project" value="TreeGrafter"/>
</dbReference>
<accession>R7UGX8</accession>
<evidence type="ECO:0000313" key="4">
    <source>
        <dbReference type="EMBL" id="ELU05799.1"/>
    </source>
</evidence>
<feature type="repeat" description="ANK" evidence="3">
    <location>
        <begin position="119"/>
        <end position="151"/>
    </location>
</feature>
<evidence type="ECO:0000256" key="2">
    <source>
        <dbReference type="ARBA" id="ARBA00023043"/>
    </source>
</evidence>
<dbReference type="EMBL" id="AMQN01007720">
    <property type="status" value="NOT_ANNOTATED_CDS"/>
    <property type="molecule type" value="Genomic_DNA"/>
</dbReference>
<dbReference type="Gene3D" id="1.25.40.20">
    <property type="entry name" value="Ankyrin repeat-containing domain"/>
    <property type="match status" value="1"/>
</dbReference>
<sequence>EIINLLIKHGADANIGDQRGFSPVHTAAKIGNVQIIQNLLGNETDLLKRTDNGDTAIHYETVLERIVDLLIENGADVNISDHHGNTPLHCASGEGMQVLEEILKLLIENKGDINLERKDGRTPLHFACEEGQIHTATLFLDNGADIEKKDEEGFSPLNFA</sequence>
<dbReference type="OrthoDB" id="10257076at2759"/>
<dbReference type="AlphaFoldDB" id="R7UGX8"/>
<name>R7UGX8_CAPTE</name>
<dbReference type="STRING" id="283909.R7UGX8"/>
<feature type="non-terminal residue" evidence="4">
    <location>
        <position position="160"/>
    </location>
</feature>
<dbReference type="SMART" id="SM00248">
    <property type="entry name" value="ANK"/>
    <property type="match status" value="4"/>
</dbReference>
<keyword evidence="6" id="KW-1185">Reference proteome</keyword>
<reference evidence="6" key="1">
    <citation type="submission" date="2012-12" db="EMBL/GenBank/DDBJ databases">
        <authorList>
            <person name="Hellsten U."/>
            <person name="Grimwood J."/>
            <person name="Chapman J.A."/>
            <person name="Shapiro H."/>
            <person name="Aerts A."/>
            <person name="Otillar R.P."/>
            <person name="Terry A.Y."/>
            <person name="Boore J.L."/>
            <person name="Simakov O."/>
            <person name="Marletaz F."/>
            <person name="Cho S.-J."/>
            <person name="Edsinger-Gonzales E."/>
            <person name="Havlak P."/>
            <person name="Kuo D.-H."/>
            <person name="Larsson T."/>
            <person name="Lv J."/>
            <person name="Arendt D."/>
            <person name="Savage R."/>
            <person name="Osoegawa K."/>
            <person name="de Jong P."/>
            <person name="Lindberg D.R."/>
            <person name="Seaver E.C."/>
            <person name="Weisblat D.A."/>
            <person name="Putnam N.H."/>
            <person name="Grigoriev I.V."/>
            <person name="Rokhsar D.S."/>
        </authorList>
    </citation>
    <scope>NUCLEOTIDE SEQUENCE</scope>
    <source>
        <strain evidence="6">I ESC-2004</strain>
    </source>
</reference>
<evidence type="ECO:0000256" key="1">
    <source>
        <dbReference type="ARBA" id="ARBA00022737"/>
    </source>
</evidence>
<dbReference type="EMBL" id="KB301235">
    <property type="protein sequence ID" value="ELU05799.1"/>
    <property type="molecule type" value="Genomic_DNA"/>
</dbReference>
<dbReference type="Pfam" id="PF13857">
    <property type="entry name" value="Ank_5"/>
    <property type="match status" value="1"/>
</dbReference>
<dbReference type="InterPro" id="IPR036770">
    <property type="entry name" value="Ankyrin_rpt-contain_sf"/>
</dbReference>